<evidence type="ECO:0000313" key="2">
    <source>
        <dbReference type="Proteomes" id="UP000245838"/>
    </source>
</evidence>
<name>A0A193QFQ2_SODGM</name>
<sequence>MRRMGYHVECLGLNLLLTQSTSRAIRARADEHIDEICARLKTFDGVNI</sequence>
<evidence type="ECO:0000313" key="1">
    <source>
        <dbReference type="EMBL" id="CRL44001.1"/>
    </source>
</evidence>
<reference evidence="1 2" key="1">
    <citation type="submission" date="2015-05" db="EMBL/GenBank/DDBJ databases">
        <authorList>
            <person name="Goodhead I."/>
        </authorList>
    </citation>
    <scope>NUCLEOTIDE SEQUENCE [LARGE SCALE GENOMIC DNA]</scope>
    <source>
        <strain evidence="2">morsitans</strain>
    </source>
</reference>
<gene>
    <name evidence="1" type="ORF">SGGMMB4_00850</name>
</gene>
<dbReference type="Proteomes" id="UP000245838">
    <property type="component" value="Chromosome sggmmb4_Chromosome"/>
</dbReference>
<dbReference type="AlphaFoldDB" id="A0A193QFQ2"/>
<proteinExistence type="predicted"/>
<accession>A0A193QFQ2</accession>
<organism evidence="1 2">
    <name type="scientific">Sodalis glossinidius (strain morsitans)</name>
    <dbReference type="NCBI Taxonomy" id="343509"/>
    <lineage>
        <taxon>Bacteria</taxon>
        <taxon>Pseudomonadati</taxon>
        <taxon>Pseudomonadota</taxon>
        <taxon>Gammaproteobacteria</taxon>
        <taxon>Enterobacterales</taxon>
        <taxon>Bruguierivoracaceae</taxon>
        <taxon>Sodalis</taxon>
    </lineage>
</organism>
<dbReference type="EMBL" id="LN854557">
    <property type="protein sequence ID" value="CRL44001.1"/>
    <property type="molecule type" value="Genomic_DNA"/>
</dbReference>
<protein>
    <submittedName>
        <fullName evidence="1">Uncharacterized protein</fullName>
    </submittedName>
</protein>